<dbReference type="Pfam" id="PF02770">
    <property type="entry name" value="Acyl-CoA_dh_M"/>
    <property type="match status" value="1"/>
</dbReference>
<keyword evidence="4 6" id="KW-0274">FAD</keyword>
<dbReference type="OrthoDB" id="8876745at2"/>
<dbReference type="STRING" id="1797.RMCT_3002"/>
<dbReference type="InterPro" id="IPR006089">
    <property type="entry name" value="Acyl-CoA_DH_CS"/>
</dbReference>
<dbReference type="SUPFAM" id="SSF56645">
    <property type="entry name" value="Acyl-CoA dehydrogenase NM domain-like"/>
    <property type="match status" value="1"/>
</dbReference>
<evidence type="ECO:0000256" key="3">
    <source>
        <dbReference type="ARBA" id="ARBA00022630"/>
    </source>
</evidence>
<evidence type="ECO:0000259" key="8">
    <source>
        <dbReference type="Pfam" id="PF02770"/>
    </source>
</evidence>
<dbReference type="InterPro" id="IPR013786">
    <property type="entry name" value="AcylCoA_DH/ox_N"/>
</dbReference>
<dbReference type="InterPro" id="IPR009100">
    <property type="entry name" value="AcylCoA_DH/oxidase_NM_dom_sf"/>
</dbReference>
<dbReference type="InterPro" id="IPR046373">
    <property type="entry name" value="Acyl-CoA_Oxase/DH_mid-dom_sf"/>
</dbReference>
<evidence type="ECO:0000313" key="10">
    <source>
        <dbReference type="EMBL" id="GAT16033.1"/>
    </source>
</evidence>
<dbReference type="PROSITE" id="PS00072">
    <property type="entry name" value="ACYL_COA_DH_1"/>
    <property type="match status" value="1"/>
</dbReference>
<comment type="similarity">
    <text evidence="2 6">Belongs to the acyl-CoA dehydrogenase family.</text>
</comment>
<dbReference type="Proteomes" id="UP000069654">
    <property type="component" value="Unassembled WGS sequence"/>
</dbReference>
<dbReference type="EMBL" id="BCTB01000027">
    <property type="protein sequence ID" value="GAT16033.1"/>
    <property type="molecule type" value="Genomic_DNA"/>
</dbReference>
<dbReference type="FunFam" id="2.40.110.10:FF:000009">
    <property type="entry name" value="Acyl-CoA dehydrogenase"/>
    <property type="match status" value="1"/>
</dbReference>
<evidence type="ECO:0000259" key="7">
    <source>
        <dbReference type="Pfam" id="PF00441"/>
    </source>
</evidence>
<comment type="caution">
    <text evidence="10">The sequence shown here is derived from an EMBL/GenBank/DDBJ whole genome shotgun (WGS) entry which is preliminary data.</text>
</comment>
<proteinExistence type="inferred from homology"/>
<dbReference type="SUPFAM" id="SSF47203">
    <property type="entry name" value="Acyl-CoA dehydrogenase C-terminal domain-like"/>
    <property type="match status" value="1"/>
</dbReference>
<keyword evidence="3 6" id="KW-0285">Flavoprotein</keyword>
<dbReference type="PROSITE" id="PS00073">
    <property type="entry name" value="ACYL_COA_DH_2"/>
    <property type="match status" value="1"/>
</dbReference>
<dbReference type="PANTHER" id="PTHR43884:SF12">
    <property type="entry name" value="ISOVALERYL-COA DEHYDROGENASE, MITOCHONDRIAL-RELATED"/>
    <property type="match status" value="1"/>
</dbReference>
<organism evidence="10 11">
    <name type="scientific">Mycolicibacterium thermoresistibile</name>
    <name type="common">Mycobacterium thermoresistibile</name>
    <dbReference type="NCBI Taxonomy" id="1797"/>
    <lineage>
        <taxon>Bacteria</taxon>
        <taxon>Bacillati</taxon>
        <taxon>Actinomycetota</taxon>
        <taxon>Actinomycetes</taxon>
        <taxon>Mycobacteriales</taxon>
        <taxon>Mycobacteriaceae</taxon>
        <taxon>Mycolicibacterium</taxon>
    </lineage>
</organism>
<dbReference type="Gene3D" id="2.40.110.10">
    <property type="entry name" value="Butyryl-CoA Dehydrogenase, subunit A, domain 2"/>
    <property type="match status" value="1"/>
</dbReference>
<feature type="domain" description="Acyl-CoA dehydrogenase/oxidase C-terminal" evidence="7">
    <location>
        <begin position="231"/>
        <end position="379"/>
    </location>
</feature>
<evidence type="ECO:0000256" key="2">
    <source>
        <dbReference type="ARBA" id="ARBA00009347"/>
    </source>
</evidence>
<name>A0A100XGP5_MYCTH</name>
<dbReference type="Gene3D" id="1.10.540.10">
    <property type="entry name" value="Acyl-CoA dehydrogenase/oxidase, N-terminal domain"/>
    <property type="match status" value="1"/>
</dbReference>
<reference evidence="10 11" key="1">
    <citation type="journal article" date="2016" name="Genome Announc.">
        <title>Draft Genome Sequences of Five Rapidly Growing Mycobacterium Species, M. thermoresistibile, M. fortuitum subsp. acetamidolyticum, M. canariasense, M. brisbanense, and M. novocastrense.</title>
        <authorList>
            <person name="Katahira K."/>
            <person name="Ogura Y."/>
            <person name="Gotoh Y."/>
            <person name="Hayashi T."/>
        </authorList>
    </citation>
    <scope>NUCLEOTIDE SEQUENCE [LARGE SCALE GENOMIC DNA]</scope>
    <source>
        <strain evidence="10 11">JCM6362</strain>
    </source>
</reference>
<feature type="domain" description="Acyl-CoA oxidase/dehydrogenase middle" evidence="8">
    <location>
        <begin position="124"/>
        <end position="219"/>
    </location>
</feature>
<evidence type="ECO:0000256" key="5">
    <source>
        <dbReference type="ARBA" id="ARBA00023002"/>
    </source>
</evidence>
<gene>
    <name evidence="10" type="ORF">RMCT_3002</name>
</gene>
<evidence type="ECO:0000256" key="1">
    <source>
        <dbReference type="ARBA" id="ARBA00001974"/>
    </source>
</evidence>
<feature type="domain" description="Acyl-CoA dehydrogenase/oxidase N-terminal" evidence="9">
    <location>
        <begin position="8"/>
        <end position="120"/>
    </location>
</feature>
<comment type="cofactor">
    <cofactor evidence="1 6">
        <name>FAD</name>
        <dbReference type="ChEBI" id="CHEBI:57692"/>
    </cofactor>
</comment>
<accession>A0A100XGP5</accession>
<evidence type="ECO:0000313" key="11">
    <source>
        <dbReference type="Proteomes" id="UP000069654"/>
    </source>
</evidence>
<evidence type="ECO:0000256" key="4">
    <source>
        <dbReference type="ARBA" id="ARBA00022827"/>
    </source>
</evidence>
<dbReference type="Gene3D" id="1.20.140.10">
    <property type="entry name" value="Butyryl-CoA Dehydrogenase, subunit A, domain 3"/>
    <property type="match status" value="1"/>
</dbReference>
<dbReference type="OMA" id="WISNARV"/>
<dbReference type="InterPro" id="IPR036250">
    <property type="entry name" value="AcylCo_DH-like_C"/>
</dbReference>
<evidence type="ECO:0000259" key="9">
    <source>
        <dbReference type="Pfam" id="PF02771"/>
    </source>
</evidence>
<dbReference type="InterPro" id="IPR006091">
    <property type="entry name" value="Acyl-CoA_Oxase/DH_mid-dom"/>
</dbReference>
<dbReference type="PANTHER" id="PTHR43884">
    <property type="entry name" value="ACYL-COA DEHYDROGENASE"/>
    <property type="match status" value="1"/>
</dbReference>
<dbReference type="RefSeq" id="WP_003925943.1">
    <property type="nucleotide sequence ID" value="NZ_BCTB01000027.1"/>
</dbReference>
<dbReference type="AlphaFoldDB" id="A0A100XGP5"/>
<dbReference type="Pfam" id="PF00441">
    <property type="entry name" value="Acyl-CoA_dh_1"/>
    <property type="match status" value="1"/>
</dbReference>
<dbReference type="FunFam" id="1.20.140.10:FF:000001">
    <property type="entry name" value="Acyl-CoA dehydrogenase"/>
    <property type="match status" value="1"/>
</dbReference>
<dbReference type="GO" id="GO:0050660">
    <property type="term" value="F:flavin adenine dinucleotide binding"/>
    <property type="evidence" value="ECO:0007669"/>
    <property type="project" value="InterPro"/>
</dbReference>
<dbReference type="Pfam" id="PF02771">
    <property type="entry name" value="Acyl-CoA_dh_N"/>
    <property type="match status" value="1"/>
</dbReference>
<dbReference type="InterPro" id="IPR009075">
    <property type="entry name" value="AcylCo_DH/oxidase_C"/>
</dbReference>
<evidence type="ECO:0000256" key="6">
    <source>
        <dbReference type="RuleBase" id="RU362125"/>
    </source>
</evidence>
<protein>
    <submittedName>
        <fullName evidence="10">Long-chain-acyl-CoA dehydrogenase</fullName>
    </submittedName>
</protein>
<dbReference type="GO" id="GO:0003995">
    <property type="term" value="F:acyl-CoA dehydrogenase activity"/>
    <property type="evidence" value="ECO:0007669"/>
    <property type="project" value="InterPro"/>
</dbReference>
<keyword evidence="5 6" id="KW-0560">Oxidoreductase</keyword>
<dbReference type="InterPro" id="IPR037069">
    <property type="entry name" value="AcylCoA_DH/ox_N_sf"/>
</dbReference>
<sequence length="387" mass="42732">MQRTLYDSDHEDFRAVVRNFVQTHIEPNDEKFAAEGRLSRELWRAAGDTGMLGLCVPEQYGGAGVNDYRFNAVMDEELTRAGMAYACGLGVHTHVVSQYLVHMTTEEQRARWLPDFVSGELITAVAMSEPSGGSDLAALRTRARRDGDQWVINGSKIFITNGATADLIVVAVRTGEETGSRGISLIAVEGDAPGLDRGRTLRKIGQHQGDTAELFFDDCRVPVANLIGEEGAGFRAMMEHLAQERLASAVCNVAHARHVLELTCRYVTERYAFGASLGALQHIRFQMADMVTELDIIQTYVDACVAAHVRGDLTAIDAAKAKLKSSDIQSQIVDTCVQLHGGYGYMEEYEVARAWRDARVTRIWAGTNEIMREVIGRSLNLREPSKH</sequence>
<reference evidence="11" key="2">
    <citation type="submission" date="2016-02" db="EMBL/GenBank/DDBJ databases">
        <title>Draft genome sequence of five rapidly growing Mycobacterium species.</title>
        <authorList>
            <person name="Katahira K."/>
            <person name="Gotou Y."/>
            <person name="Iida K."/>
            <person name="Ogura Y."/>
            <person name="Hayashi T."/>
        </authorList>
    </citation>
    <scope>NUCLEOTIDE SEQUENCE [LARGE SCALE GENOMIC DNA]</scope>
    <source>
        <strain evidence="11">JCM6362</strain>
    </source>
</reference>